<dbReference type="EMBL" id="CAFBMT010000010">
    <property type="protein sequence ID" value="CAB4937253.1"/>
    <property type="molecule type" value="Genomic_DNA"/>
</dbReference>
<dbReference type="EMBL" id="CAFBOL010000082">
    <property type="protein sequence ID" value="CAB5004421.1"/>
    <property type="molecule type" value="Genomic_DNA"/>
</dbReference>
<evidence type="ECO:0000313" key="2">
    <source>
        <dbReference type="EMBL" id="CAB4363874.1"/>
    </source>
</evidence>
<feature type="transmembrane region" description="Helical" evidence="1">
    <location>
        <begin position="34"/>
        <end position="52"/>
    </location>
</feature>
<reference evidence="7" key="1">
    <citation type="submission" date="2020-05" db="EMBL/GenBank/DDBJ databases">
        <authorList>
            <person name="Chiriac C."/>
            <person name="Salcher M."/>
            <person name="Ghai R."/>
            <person name="Kavagutti S V."/>
        </authorList>
    </citation>
    <scope>NUCLEOTIDE SEQUENCE</scope>
</reference>
<dbReference type="EMBL" id="CAFAAV010000190">
    <property type="protein sequence ID" value="CAB4831275.1"/>
    <property type="molecule type" value="Genomic_DNA"/>
</dbReference>
<feature type="transmembrane region" description="Helical" evidence="1">
    <location>
        <begin position="254"/>
        <end position="271"/>
    </location>
</feature>
<dbReference type="AlphaFoldDB" id="A0A6J7PH93"/>
<proteinExistence type="predicted"/>
<evidence type="ECO:0000313" key="5">
    <source>
        <dbReference type="EMBL" id="CAB4848175.1"/>
    </source>
</evidence>
<evidence type="ECO:0000313" key="3">
    <source>
        <dbReference type="EMBL" id="CAB4700775.1"/>
    </source>
</evidence>
<sequence>MTATICGFLSDDSLEVRTASLHLRNLRSVIRLDAATVLLQWSAGGLLFLWFTTRRREVGVGYGWLLRGNYLLLAVGAAALGFHFDVVPVREAASIAVAVGALFALVMSIVRRKAGVSGQTDEHDRRSARVAEMTGIEREVATRTEGPEFDPRLDLIAPALGAVGLVAAALDAGGNPAVSLLRAFAGAAFLGAVSDAMLLGHWYLVQPGLPRRHLNELVKVLGWVWPFEIISLLLPTGMVSVWNGSIDDGWSGQLGWFWAACAVGTIVLVWVTRAALRERYYSAVMAATGLLYLAILTAFGTDLVARAVLSG</sequence>
<gene>
    <name evidence="3" type="ORF">UFOPK2656_00040</name>
    <name evidence="4" type="ORF">UFOPK3099_02113</name>
    <name evidence="5" type="ORF">UFOPK3267_00645</name>
    <name evidence="6" type="ORF">UFOPK3651_01890</name>
    <name evidence="7" type="ORF">UFOPK3931_02405</name>
    <name evidence="2" type="ORF">UFOPK4189_01644</name>
</gene>
<feature type="transmembrane region" description="Helical" evidence="1">
    <location>
        <begin position="92"/>
        <end position="110"/>
    </location>
</feature>
<feature type="transmembrane region" description="Helical" evidence="1">
    <location>
        <begin position="64"/>
        <end position="86"/>
    </location>
</feature>
<organism evidence="7">
    <name type="scientific">freshwater metagenome</name>
    <dbReference type="NCBI Taxonomy" id="449393"/>
    <lineage>
        <taxon>unclassified sequences</taxon>
        <taxon>metagenomes</taxon>
        <taxon>ecological metagenomes</taxon>
    </lineage>
</organism>
<feature type="transmembrane region" description="Helical" evidence="1">
    <location>
        <begin position="283"/>
        <end position="309"/>
    </location>
</feature>
<evidence type="ECO:0000313" key="4">
    <source>
        <dbReference type="EMBL" id="CAB4831275.1"/>
    </source>
</evidence>
<keyword evidence="1" id="KW-1133">Transmembrane helix</keyword>
<feature type="transmembrane region" description="Helical" evidence="1">
    <location>
        <begin position="182"/>
        <end position="205"/>
    </location>
</feature>
<evidence type="ECO:0000313" key="6">
    <source>
        <dbReference type="EMBL" id="CAB4937253.1"/>
    </source>
</evidence>
<evidence type="ECO:0000313" key="7">
    <source>
        <dbReference type="EMBL" id="CAB5004421.1"/>
    </source>
</evidence>
<keyword evidence="1" id="KW-0812">Transmembrane</keyword>
<keyword evidence="1" id="KW-0472">Membrane</keyword>
<name>A0A6J7PH93_9ZZZZ</name>
<dbReference type="EMBL" id="CAESGF010000008">
    <property type="protein sequence ID" value="CAB4363874.1"/>
    <property type="molecule type" value="Genomic_DNA"/>
</dbReference>
<evidence type="ECO:0000256" key="1">
    <source>
        <dbReference type="SAM" id="Phobius"/>
    </source>
</evidence>
<feature type="transmembrane region" description="Helical" evidence="1">
    <location>
        <begin position="217"/>
        <end position="242"/>
    </location>
</feature>
<protein>
    <submittedName>
        <fullName evidence="7">Unannotated protein</fullName>
    </submittedName>
</protein>
<dbReference type="EMBL" id="CAEZYF010000001">
    <property type="protein sequence ID" value="CAB4700775.1"/>
    <property type="molecule type" value="Genomic_DNA"/>
</dbReference>
<feature type="transmembrane region" description="Helical" evidence="1">
    <location>
        <begin position="153"/>
        <end position="170"/>
    </location>
</feature>
<accession>A0A6J7PH93</accession>
<dbReference type="EMBL" id="CAFBIY010000024">
    <property type="protein sequence ID" value="CAB4848175.1"/>
    <property type="molecule type" value="Genomic_DNA"/>
</dbReference>